<evidence type="ECO:0000313" key="1">
    <source>
        <dbReference type="EMBL" id="KAJ1080942.1"/>
    </source>
</evidence>
<reference evidence="1" key="1">
    <citation type="journal article" date="2022" name="bioRxiv">
        <title>Sequencing and chromosome-scale assembly of the giantPleurodeles waltlgenome.</title>
        <authorList>
            <person name="Brown T."/>
            <person name="Elewa A."/>
            <person name="Iarovenko S."/>
            <person name="Subramanian E."/>
            <person name="Araus A.J."/>
            <person name="Petzold A."/>
            <person name="Susuki M."/>
            <person name="Suzuki K.-i.T."/>
            <person name="Hayashi T."/>
            <person name="Toyoda A."/>
            <person name="Oliveira C."/>
            <person name="Osipova E."/>
            <person name="Leigh N.D."/>
            <person name="Simon A."/>
            <person name="Yun M.H."/>
        </authorList>
    </citation>
    <scope>NUCLEOTIDE SEQUENCE</scope>
    <source>
        <strain evidence="1">20211129_DDA</strain>
        <tissue evidence="1">Liver</tissue>
    </source>
</reference>
<proteinExistence type="predicted"/>
<protein>
    <submittedName>
        <fullName evidence="1">Uncharacterized protein</fullName>
    </submittedName>
</protein>
<gene>
    <name evidence="1" type="ORF">NDU88_001130</name>
</gene>
<name>A0AAV7KS31_PLEWA</name>
<dbReference type="Proteomes" id="UP001066276">
    <property type="component" value="Chromosome 12"/>
</dbReference>
<evidence type="ECO:0000313" key="2">
    <source>
        <dbReference type="Proteomes" id="UP001066276"/>
    </source>
</evidence>
<sequence>MRGSLSVKPARQVLVAGTPAHTDAGRARFLTVGLGVRAPKRTRTHSAAAGSRWMLSVLSGPAMSAFRHSAQFPAARALCACSDQWNQREEQKLLGR</sequence>
<organism evidence="1 2">
    <name type="scientific">Pleurodeles waltl</name>
    <name type="common">Iberian ribbed newt</name>
    <dbReference type="NCBI Taxonomy" id="8319"/>
    <lineage>
        <taxon>Eukaryota</taxon>
        <taxon>Metazoa</taxon>
        <taxon>Chordata</taxon>
        <taxon>Craniata</taxon>
        <taxon>Vertebrata</taxon>
        <taxon>Euteleostomi</taxon>
        <taxon>Amphibia</taxon>
        <taxon>Batrachia</taxon>
        <taxon>Caudata</taxon>
        <taxon>Salamandroidea</taxon>
        <taxon>Salamandridae</taxon>
        <taxon>Pleurodelinae</taxon>
        <taxon>Pleurodeles</taxon>
    </lineage>
</organism>
<dbReference type="EMBL" id="JANPWB010000016">
    <property type="protein sequence ID" value="KAJ1080942.1"/>
    <property type="molecule type" value="Genomic_DNA"/>
</dbReference>
<keyword evidence="2" id="KW-1185">Reference proteome</keyword>
<accession>A0AAV7KS31</accession>
<comment type="caution">
    <text evidence="1">The sequence shown here is derived from an EMBL/GenBank/DDBJ whole genome shotgun (WGS) entry which is preliminary data.</text>
</comment>
<dbReference type="AlphaFoldDB" id="A0AAV7KS31"/>